<feature type="transmembrane region" description="Helical" evidence="8">
    <location>
        <begin position="157"/>
        <end position="174"/>
    </location>
</feature>
<feature type="transmembrane region" description="Helical" evidence="8">
    <location>
        <begin position="128"/>
        <end position="145"/>
    </location>
</feature>
<comment type="caution">
    <text evidence="9">The sequence shown here is derived from an EMBL/GenBank/DDBJ whole genome shotgun (WGS) entry which is preliminary data.</text>
</comment>
<dbReference type="GO" id="GO:0008049">
    <property type="term" value="P:male courtship behavior"/>
    <property type="evidence" value="ECO:0007669"/>
    <property type="project" value="TreeGrafter"/>
</dbReference>
<keyword evidence="6 8" id="KW-0675">Receptor</keyword>
<evidence type="ECO:0000256" key="4">
    <source>
        <dbReference type="ARBA" id="ARBA00022989"/>
    </source>
</evidence>
<evidence type="ECO:0000256" key="7">
    <source>
        <dbReference type="ARBA" id="ARBA00023224"/>
    </source>
</evidence>
<evidence type="ECO:0000313" key="10">
    <source>
        <dbReference type="Proteomes" id="UP000792457"/>
    </source>
</evidence>
<evidence type="ECO:0000256" key="8">
    <source>
        <dbReference type="RuleBase" id="RU363108"/>
    </source>
</evidence>
<dbReference type="InterPro" id="IPR013604">
    <property type="entry name" value="7TM_chemorcpt"/>
</dbReference>
<name>A0A8K0KRX2_LADFU</name>
<evidence type="ECO:0000256" key="3">
    <source>
        <dbReference type="ARBA" id="ARBA00022692"/>
    </source>
</evidence>
<comment type="function">
    <text evidence="8">Gustatory receptor which mediates acceptance or avoidance behavior, depending on its substrates.</text>
</comment>
<dbReference type="Pfam" id="PF08395">
    <property type="entry name" value="7tm_7"/>
    <property type="match status" value="1"/>
</dbReference>
<keyword evidence="4 8" id="KW-1133">Transmembrane helix</keyword>
<evidence type="ECO:0000256" key="1">
    <source>
        <dbReference type="ARBA" id="ARBA00004651"/>
    </source>
</evidence>
<dbReference type="GO" id="GO:0007635">
    <property type="term" value="P:chemosensory behavior"/>
    <property type="evidence" value="ECO:0007669"/>
    <property type="project" value="TreeGrafter"/>
</dbReference>
<dbReference type="GO" id="GO:0030425">
    <property type="term" value="C:dendrite"/>
    <property type="evidence" value="ECO:0007669"/>
    <property type="project" value="TreeGrafter"/>
</dbReference>
<protein>
    <recommendedName>
        <fullName evidence="8">Gustatory receptor</fullName>
    </recommendedName>
</protein>
<dbReference type="PANTHER" id="PTHR21143:SF133">
    <property type="entry name" value="GUSTATORY AND PHEROMONE RECEPTOR 32A-RELATED"/>
    <property type="match status" value="1"/>
</dbReference>
<keyword evidence="10" id="KW-1185">Reference proteome</keyword>
<proteinExistence type="inferred from homology"/>
<keyword evidence="7 8" id="KW-0807">Transducer</keyword>
<dbReference type="GO" id="GO:0030424">
    <property type="term" value="C:axon"/>
    <property type="evidence" value="ECO:0007669"/>
    <property type="project" value="TreeGrafter"/>
</dbReference>
<organism evidence="9 10">
    <name type="scientific">Ladona fulva</name>
    <name type="common">Scarce chaser dragonfly</name>
    <name type="synonym">Libellula fulva</name>
    <dbReference type="NCBI Taxonomy" id="123851"/>
    <lineage>
        <taxon>Eukaryota</taxon>
        <taxon>Metazoa</taxon>
        <taxon>Ecdysozoa</taxon>
        <taxon>Arthropoda</taxon>
        <taxon>Hexapoda</taxon>
        <taxon>Insecta</taxon>
        <taxon>Pterygota</taxon>
        <taxon>Palaeoptera</taxon>
        <taxon>Odonata</taxon>
        <taxon>Epiprocta</taxon>
        <taxon>Anisoptera</taxon>
        <taxon>Libelluloidea</taxon>
        <taxon>Libellulidae</taxon>
        <taxon>Ladona</taxon>
    </lineage>
</organism>
<dbReference type="GO" id="GO:0043025">
    <property type="term" value="C:neuronal cell body"/>
    <property type="evidence" value="ECO:0007669"/>
    <property type="project" value="TreeGrafter"/>
</dbReference>
<evidence type="ECO:0000256" key="6">
    <source>
        <dbReference type="ARBA" id="ARBA00023170"/>
    </source>
</evidence>
<evidence type="ECO:0000256" key="5">
    <source>
        <dbReference type="ARBA" id="ARBA00023136"/>
    </source>
</evidence>
<dbReference type="OrthoDB" id="6366728at2759"/>
<comment type="caution">
    <text evidence="8">Lacks conserved residue(s) required for the propagation of feature annotation.</text>
</comment>
<reference evidence="9" key="2">
    <citation type="submission" date="2017-10" db="EMBL/GenBank/DDBJ databases">
        <title>Ladona fulva Genome sequencing and assembly.</title>
        <authorList>
            <person name="Murali S."/>
            <person name="Richards S."/>
            <person name="Bandaranaike D."/>
            <person name="Bellair M."/>
            <person name="Blankenburg K."/>
            <person name="Chao H."/>
            <person name="Dinh H."/>
            <person name="Doddapaneni H."/>
            <person name="Dugan-Rocha S."/>
            <person name="Elkadiri S."/>
            <person name="Gnanaolivu R."/>
            <person name="Hernandez B."/>
            <person name="Skinner E."/>
            <person name="Javaid M."/>
            <person name="Lee S."/>
            <person name="Li M."/>
            <person name="Ming W."/>
            <person name="Munidasa M."/>
            <person name="Muniz J."/>
            <person name="Nguyen L."/>
            <person name="Hughes D."/>
            <person name="Osuji N."/>
            <person name="Pu L.-L."/>
            <person name="Puazo M."/>
            <person name="Qu C."/>
            <person name="Quiroz J."/>
            <person name="Raj R."/>
            <person name="Weissenberger G."/>
            <person name="Xin Y."/>
            <person name="Zou X."/>
            <person name="Han Y."/>
            <person name="Worley K."/>
            <person name="Muzny D."/>
            <person name="Gibbs R."/>
        </authorList>
    </citation>
    <scope>NUCLEOTIDE SEQUENCE</scope>
    <source>
        <strain evidence="9">Sampled in the wild</strain>
    </source>
</reference>
<dbReference type="GO" id="GO:0007165">
    <property type="term" value="P:signal transduction"/>
    <property type="evidence" value="ECO:0007669"/>
    <property type="project" value="UniProtKB-KW"/>
</dbReference>
<gene>
    <name evidence="9" type="primary">Gr4</name>
    <name evidence="9" type="ORF">J437_LFUL019827</name>
</gene>
<keyword evidence="2 8" id="KW-1003">Cell membrane</keyword>
<dbReference type="EMBL" id="KZ309129">
    <property type="protein sequence ID" value="KAG8237178.1"/>
    <property type="molecule type" value="Genomic_DNA"/>
</dbReference>
<feature type="transmembrane region" description="Helical" evidence="8">
    <location>
        <begin position="361"/>
        <end position="381"/>
    </location>
</feature>
<dbReference type="PANTHER" id="PTHR21143">
    <property type="entry name" value="INVERTEBRATE GUSTATORY RECEPTOR"/>
    <property type="match status" value="1"/>
</dbReference>
<keyword evidence="3 8" id="KW-0812">Transmembrane</keyword>
<dbReference type="Proteomes" id="UP000792457">
    <property type="component" value="Unassembled WGS sequence"/>
</dbReference>
<reference evidence="9" key="1">
    <citation type="submission" date="2013-04" db="EMBL/GenBank/DDBJ databases">
        <authorList>
            <person name="Qu J."/>
            <person name="Murali S.C."/>
            <person name="Bandaranaike D."/>
            <person name="Bellair M."/>
            <person name="Blankenburg K."/>
            <person name="Chao H."/>
            <person name="Dinh H."/>
            <person name="Doddapaneni H."/>
            <person name="Downs B."/>
            <person name="Dugan-Rocha S."/>
            <person name="Elkadiri S."/>
            <person name="Gnanaolivu R.D."/>
            <person name="Hernandez B."/>
            <person name="Javaid M."/>
            <person name="Jayaseelan J.C."/>
            <person name="Lee S."/>
            <person name="Li M."/>
            <person name="Ming W."/>
            <person name="Munidasa M."/>
            <person name="Muniz J."/>
            <person name="Nguyen L."/>
            <person name="Ongeri F."/>
            <person name="Osuji N."/>
            <person name="Pu L.-L."/>
            <person name="Puazo M."/>
            <person name="Qu C."/>
            <person name="Quiroz J."/>
            <person name="Raj R."/>
            <person name="Weissenberger G."/>
            <person name="Xin Y."/>
            <person name="Zou X."/>
            <person name="Han Y."/>
            <person name="Richards S."/>
            <person name="Worley K."/>
            <person name="Muzny D."/>
            <person name="Gibbs R."/>
        </authorList>
    </citation>
    <scope>NUCLEOTIDE SEQUENCE</scope>
    <source>
        <strain evidence="9">Sampled in the wild</strain>
    </source>
</reference>
<feature type="transmembrane region" description="Helical" evidence="8">
    <location>
        <begin position="290"/>
        <end position="310"/>
    </location>
</feature>
<dbReference type="GO" id="GO:0050909">
    <property type="term" value="P:sensory perception of taste"/>
    <property type="evidence" value="ECO:0007669"/>
    <property type="project" value="InterPro"/>
</dbReference>
<comment type="subcellular location">
    <subcellularLocation>
        <location evidence="1 8">Cell membrane</location>
        <topology evidence="1 8">Multi-pass membrane protein</topology>
    </subcellularLocation>
</comment>
<dbReference type="GO" id="GO:0005886">
    <property type="term" value="C:plasma membrane"/>
    <property type="evidence" value="ECO:0007669"/>
    <property type="project" value="UniProtKB-SubCell"/>
</dbReference>
<dbReference type="AlphaFoldDB" id="A0A8K0KRX2"/>
<sequence length="385" mass="44945">MAKEDGIFWALRPMLTINSISGIPAFSFKQHGSSPTRWRVYCVCINVTLSFFFCFSLYITMRIISSLNYFTKNIDIVAHVKVTWGLYSIFTVSISGYIHFFRRRQVEEVFLGLSRLVIGSRVERIRTWVYIQALAFLSFVVNLALMSGSEIESYRSLARMGYFTTLLLMFWGTIHMEQEWQFYNILLLLRLSTEDLNFRVRSLPDNLKGSLEHRSRTAKKARVLRQLLRLRELQLKSHHTFKRAMSVYGLANMILCGETLISLAFFLFFVIDLSVFRYKQTFSLRFFASIYWIFCEVSAMTFVVTASECLRKEVERTEKLVIDAMLKVEDYPVRRELRLFALQLLHTPFRSSACGFFPLELTLFTSMTATVVTYLVILVQFKGSE</sequence>
<keyword evidence="5 8" id="KW-0472">Membrane</keyword>
<feature type="transmembrane region" description="Helical" evidence="8">
    <location>
        <begin position="40"/>
        <end position="64"/>
    </location>
</feature>
<feature type="transmembrane region" description="Helical" evidence="8">
    <location>
        <begin position="84"/>
        <end position="101"/>
    </location>
</feature>
<accession>A0A8K0KRX2</accession>
<feature type="transmembrane region" description="Helical" evidence="8">
    <location>
        <begin position="247"/>
        <end position="270"/>
    </location>
</feature>
<evidence type="ECO:0000256" key="2">
    <source>
        <dbReference type="ARBA" id="ARBA00022475"/>
    </source>
</evidence>
<comment type="similarity">
    <text evidence="8">Belongs to the insect chemoreceptor superfamily. Gustatory receptor (GR) family.</text>
</comment>
<feature type="transmembrane region" description="Helical" evidence="8">
    <location>
        <begin position="6"/>
        <end position="28"/>
    </location>
</feature>
<evidence type="ECO:0000313" key="9">
    <source>
        <dbReference type="EMBL" id="KAG8237178.1"/>
    </source>
</evidence>